<reference evidence="2 3" key="1">
    <citation type="submission" date="2020-06" db="EMBL/GenBank/DDBJ databases">
        <title>Sphingomonas hominis sp. nov., a member of the Sphingomonas, isolated from the hair of a 22-year-old girl.</title>
        <authorList>
            <person name="Zhang D.-F."/>
            <person name="Cui X.-W."/>
        </authorList>
    </citation>
    <scope>NUCLEOTIDE SEQUENCE [LARGE SCALE GENOMIC DNA]</scope>
    <source>
        <strain evidence="2 3">HHU CXW</strain>
    </source>
</reference>
<dbReference type="RefSeq" id="WP_174192189.1">
    <property type="nucleotide sequence ID" value="NZ_JABULH010000001.1"/>
</dbReference>
<evidence type="ECO:0000256" key="1">
    <source>
        <dbReference type="SAM" id="MobiDB-lite"/>
    </source>
</evidence>
<keyword evidence="3" id="KW-1185">Reference proteome</keyword>
<organism evidence="2 3">
    <name type="scientific">Sphingomonas hominis</name>
    <dbReference type="NCBI Taxonomy" id="2741495"/>
    <lineage>
        <taxon>Bacteria</taxon>
        <taxon>Pseudomonadati</taxon>
        <taxon>Pseudomonadota</taxon>
        <taxon>Alphaproteobacteria</taxon>
        <taxon>Sphingomonadales</taxon>
        <taxon>Sphingomonadaceae</taxon>
        <taxon>Sphingomonas</taxon>
    </lineage>
</organism>
<feature type="compositionally biased region" description="Basic and acidic residues" evidence="1">
    <location>
        <begin position="1"/>
        <end position="10"/>
    </location>
</feature>
<gene>
    <name evidence="2" type="ORF">HRV97_03045</name>
</gene>
<dbReference type="EMBL" id="JABULH010000001">
    <property type="protein sequence ID" value="NTS64137.1"/>
    <property type="molecule type" value="Genomic_DNA"/>
</dbReference>
<protein>
    <submittedName>
        <fullName evidence="2">Uncharacterized protein</fullName>
    </submittedName>
</protein>
<evidence type="ECO:0000313" key="2">
    <source>
        <dbReference type="EMBL" id="NTS64137.1"/>
    </source>
</evidence>
<evidence type="ECO:0000313" key="3">
    <source>
        <dbReference type="Proteomes" id="UP000621447"/>
    </source>
</evidence>
<comment type="caution">
    <text evidence="2">The sequence shown here is derived from an EMBL/GenBank/DDBJ whole genome shotgun (WGS) entry which is preliminary data.</text>
</comment>
<accession>A0ABX2JM03</accession>
<dbReference type="Proteomes" id="UP000621447">
    <property type="component" value="Unassembled WGS sequence"/>
</dbReference>
<proteinExistence type="predicted"/>
<sequence>MTRAGEKLYADSHVPPRRARPTDVSEARVTDLDQKVALAALAYGAMDVPELLDAIAYQERLLADPAIAPETREIAGRCLDVCRELVRSND</sequence>
<feature type="region of interest" description="Disordered" evidence="1">
    <location>
        <begin position="1"/>
        <end position="26"/>
    </location>
</feature>
<name>A0ABX2JM03_9SPHN</name>